<proteinExistence type="predicted"/>
<evidence type="ECO:0000313" key="1">
    <source>
        <dbReference type="EMBL" id="GFO03560.1"/>
    </source>
</evidence>
<name>A0AAV4A851_9GAST</name>
<dbReference type="Proteomes" id="UP000735302">
    <property type="component" value="Unassembled WGS sequence"/>
</dbReference>
<gene>
    <name evidence="1" type="ORF">PoB_003006500</name>
</gene>
<comment type="caution">
    <text evidence="1">The sequence shown here is derived from an EMBL/GenBank/DDBJ whole genome shotgun (WGS) entry which is preliminary data.</text>
</comment>
<evidence type="ECO:0000313" key="2">
    <source>
        <dbReference type="Proteomes" id="UP000735302"/>
    </source>
</evidence>
<reference evidence="1 2" key="1">
    <citation type="journal article" date="2021" name="Elife">
        <title>Chloroplast acquisition without the gene transfer in kleptoplastic sea slugs, Plakobranchus ocellatus.</title>
        <authorList>
            <person name="Maeda T."/>
            <person name="Takahashi S."/>
            <person name="Yoshida T."/>
            <person name="Shimamura S."/>
            <person name="Takaki Y."/>
            <person name="Nagai Y."/>
            <person name="Toyoda A."/>
            <person name="Suzuki Y."/>
            <person name="Arimoto A."/>
            <person name="Ishii H."/>
            <person name="Satoh N."/>
            <person name="Nishiyama T."/>
            <person name="Hasebe M."/>
            <person name="Maruyama T."/>
            <person name="Minagawa J."/>
            <person name="Obokata J."/>
            <person name="Shigenobu S."/>
        </authorList>
    </citation>
    <scope>NUCLEOTIDE SEQUENCE [LARGE SCALE GENOMIC DNA]</scope>
</reference>
<organism evidence="1 2">
    <name type="scientific">Plakobranchus ocellatus</name>
    <dbReference type="NCBI Taxonomy" id="259542"/>
    <lineage>
        <taxon>Eukaryota</taxon>
        <taxon>Metazoa</taxon>
        <taxon>Spiralia</taxon>
        <taxon>Lophotrochozoa</taxon>
        <taxon>Mollusca</taxon>
        <taxon>Gastropoda</taxon>
        <taxon>Heterobranchia</taxon>
        <taxon>Euthyneura</taxon>
        <taxon>Panpulmonata</taxon>
        <taxon>Sacoglossa</taxon>
        <taxon>Placobranchoidea</taxon>
        <taxon>Plakobranchidae</taxon>
        <taxon>Plakobranchus</taxon>
    </lineage>
</organism>
<protein>
    <submittedName>
        <fullName evidence="1">Uncharacterized protein</fullName>
    </submittedName>
</protein>
<dbReference type="EMBL" id="BLXT01003727">
    <property type="protein sequence ID" value="GFO03560.1"/>
    <property type="molecule type" value="Genomic_DNA"/>
</dbReference>
<sequence length="140" mass="15652">MATQPLRDEPFTPWALSFTTIFEWRRRLYVMSHSHHELFLSQQSLTALLPGWGGVGSTVACEPALRSAGTLLSRVRAPLPAPWPDGGPDSLRSPCCGLAINKNSASWRAKVYQDCPLTHKKKTNRHQQPIVISKHINISR</sequence>
<keyword evidence="2" id="KW-1185">Reference proteome</keyword>
<accession>A0AAV4A851</accession>
<dbReference type="AlphaFoldDB" id="A0AAV4A851"/>